<evidence type="ECO:0000259" key="1">
    <source>
        <dbReference type="Pfam" id="PF13649"/>
    </source>
</evidence>
<dbReference type="NCBIfam" id="NF038261">
    <property type="entry name" value="rhodoquin_RquA"/>
    <property type="match status" value="1"/>
</dbReference>
<dbReference type="Pfam" id="PF13649">
    <property type="entry name" value="Methyltransf_25"/>
    <property type="match status" value="1"/>
</dbReference>
<name>A0A2K4MJU8_9NEIS</name>
<dbReference type="RefSeq" id="WP_043621044.1">
    <property type="nucleotide sequence ID" value="NZ_PPTF01000073.1"/>
</dbReference>
<dbReference type="InterPro" id="IPR029063">
    <property type="entry name" value="SAM-dependent_MTases_sf"/>
</dbReference>
<dbReference type="Gene3D" id="3.40.50.150">
    <property type="entry name" value="Vaccinia Virus protein VP39"/>
    <property type="match status" value="1"/>
</dbReference>
<dbReference type="SUPFAM" id="SSF53335">
    <property type="entry name" value="S-adenosyl-L-methionine-dependent methyltransferases"/>
    <property type="match status" value="1"/>
</dbReference>
<reference evidence="2 3" key="1">
    <citation type="submission" date="2018-01" db="EMBL/GenBank/DDBJ databases">
        <title>Genomic Sequence of Chromobacterium MWU13-2610 from wild cranberry bogs within the Cape Cod National Seashore.</title>
        <authorList>
            <person name="O'Hara-Hanley K."/>
            <person name="Soby S."/>
            <person name="Harrison A."/>
        </authorList>
    </citation>
    <scope>NUCLEOTIDE SEQUENCE [LARGE SCALE GENOMIC DNA]</scope>
    <source>
        <strain evidence="2 3">MWU13-2610</strain>
    </source>
</reference>
<dbReference type="GO" id="GO:0008168">
    <property type="term" value="F:methyltransferase activity"/>
    <property type="evidence" value="ECO:0007669"/>
    <property type="project" value="UniProtKB-KW"/>
</dbReference>
<dbReference type="InterPro" id="IPR041698">
    <property type="entry name" value="Methyltransf_25"/>
</dbReference>
<dbReference type="GO" id="GO:0032259">
    <property type="term" value="P:methylation"/>
    <property type="evidence" value="ECO:0007669"/>
    <property type="project" value="UniProtKB-KW"/>
</dbReference>
<dbReference type="AlphaFoldDB" id="A0A2K4MJU8"/>
<gene>
    <name evidence="2" type="ORF">C2134_16055</name>
</gene>
<evidence type="ECO:0000313" key="3">
    <source>
        <dbReference type="Proteomes" id="UP000236416"/>
    </source>
</evidence>
<feature type="domain" description="Methyltransferase" evidence="1">
    <location>
        <begin position="76"/>
        <end position="165"/>
    </location>
</feature>
<keyword evidence="2" id="KW-0489">Methyltransferase</keyword>
<accession>A0A2K4MJU8</accession>
<organism evidence="2 3">
    <name type="scientific">Chromobacterium sinusclupearum</name>
    <dbReference type="NCBI Taxonomy" id="2077146"/>
    <lineage>
        <taxon>Bacteria</taxon>
        <taxon>Pseudomonadati</taxon>
        <taxon>Pseudomonadota</taxon>
        <taxon>Betaproteobacteria</taxon>
        <taxon>Neisseriales</taxon>
        <taxon>Chromobacteriaceae</taxon>
        <taxon>Chromobacterium</taxon>
    </lineage>
</organism>
<dbReference type="Proteomes" id="UP000236416">
    <property type="component" value="Unassembled WGS sequence"/>
</dbReference>
<proteinExistence type="predicted"/>
<sequence>MTTLHTRTSTGDPYYQDVPGYMTEVYDWAYVNPRKARLLDHKLVVRTLLFGNDQRLMRAYLDEIRPGEKVWQVAHVYGDLVQRAAERVGEEGRFTLTDITPIQVELAEGKLAANGQAAVVRADAARYQPEQQQDLVCSFFLLHEVPENMKSAIVDNMLAQVAPGGRAMFVDYHRPAPWQPIGWLLKWVNRVLEPFAEALWRNGIDSYAREADRFAWSKRTVFGGVYQIVLARRKD</sequence>
<protein>
    <submittedName>
        <fullName evidence="2">Class I SAM-dependent methyltransferase</fullName>
    </submittedName>
</protein>
<keyword evidence="2" id="KW-0808">Transferase</keyword>
<dbReference type="EMBL" id="PPTF01000073">
    <property type="protein sequence ID" value="POA97351.1"/>
    <property type="molecule type" value="Genomic_DNA"/>
</dbReference>
<evidence type="ECO:0000313" key="2">
    <source>
        <dbReference type="EMBL" id="POA97351.1"/>
    </source>
</evidence>
<comment type="caution">
    <text evidence="2">The sequence shown here is derived from an EMBL/GenBank/DDBJ whole genome shotgun (WGS) entry which is preliminary data.</text>
</comment>
<keyword evidence="3" id="KW-1185">Reference proteome</keyword>